<dbReference type="KEGG" id="chyd:H4K34_09740"/>
<dbReference type="NCBIfam" id="TIGR01068">
    <property type="entry name" value="thioredoxin"/>
    <property type="match status" value="1"/>
</dbReference>
<evidence type="ECO:0000259" key="9">
    <source>
        <dbReference type="PROSITE" id="PS51352"/>
    </source>
</evidence>
<dbReference type="GO" id="GO:0005829">
    <property type="term" value="C:cytosol"/>
    <property type="evidence" value="ECO:0007669"/>
    <property type="project" value="TreeGrafter"/>
</dbReference>
<evidence type="ECO:0000256" key="1">
    <source>
        <dbReference type="ARBA" id="ARBA00008987"/>
    </source>
</evidence>
<keyword evidence="3" id="KW-0249">Electron transport</keyword>
<evidence type="ECO:0000256" key="6">
    <source>
        <dbReference type="NCBIfam" id="TIGR01068"/>
    </source>
</evidence>
<dbReference type="PANTHER" id="PTHR45663">
    <property type="entry name" value="GEO12009P1"/>
    <property type="match status" value="1"/>
</dbReference>
<dbReference type="PRINTS" id="PR00421">
    <property type="entry name" value="THIOREDOXIN"/>
</dbReference>
<feature type="active site" description="Nucleophile" evidence="7">
    <location>
        <position position="26"/>
    </location>
</feature>
<dbReference type="PANTHER" id="PTHR45663:SF11">
    <property type="entry name" value="GEO12009P1"/>
    <property type="match status" value="1"/>
</dbReference>
<accession>A0A7H0VAB7</accession>
<dbReference type="RefSeq" id="WP_210757232.1">
    <property type="nucleotide sequence ID" value="NZ_CP060139.1"/>
</dbReference>
<reference evidence="10 11" key="1">
    <citation type="submission" date="2020-08" db="EMBL/GenBank/DDBJ databases">
        <title>Croceimicrobium hydrocarbonivorans gen. nov., sp. nov., a novel marine bacterium isolated from a bacterial consortium that degrades polyethylene terephthalate.</title>
        <authorList>
            <person name="Liu R."/>
        </authorList>
    </citation>
    <scope>NUCLEOTIDE SEQUENCE [LARGE SCALE GENOMIC DNA]</scope>
    <source>
        <strain evidence="10 11">A20-9</strain>
    </source>
</reference>
<dbReference type="AlphaFoldDB" id="A0A7H0VAB7"/>
<feature type="site" description="Contributes to redox potential value" evidence="7">
    <location>
        <position position="24"/>
    </location>
</feature>
<dbReference type="Proteomes" id="UP000516305">
    <property type="component" value="Chromosome"/>
</dbReference>
<evidence type="ECO:0000256" key="5">
    <source>
        <dbReference type="ARBA" id="ARBA00023284"/>
    </source>
</evidence>
<evidence type="ECO:0000256" key="8">
    <source>
        <dbReference type="PIRSR" id="PIRSR000077-4"/>
    </source>
</evidence>
<dbReference type="Pfam" id="PF00085">
    <property type="entry name" value="Thioredoxin"/>
    <property type="match status" value="1"/>
</dbReference>
<feature type="site" description="Contributes to redox potential value" evidence="7">
    <location>
        <position position="25"/>
    </location>
</feature>
<dbReference type="GO" id="GO:0045454">
    <property type="term" value="P:cell redox homeostasis"/>
    <property type="evidence" value="ECO:0007669"/>
    <property type="project" value="TreeGrafter"/>
</dbReference>
<organism evidence="10 11">
    <name type="scientific">Croceimicrobium hydrocarbonivorans</name>
    <dbReference type="NCBI Taxonomy" id="2761580"/>
    <lineage>
        <taxon>Bacteria</taxon>
        <taxon>Pseudomonadati</taxon>
        <taxon>Bacteroidota</taxon>
        <taxon>Flavobacteriia</taxon>
        <taxon>Flavobacteriales</taxon>
        <taxon>Owenweeksiaceae</taxon>
        <taxon>Croceimicrobium</taxon>
    </lineage>
</organism>
<keyword evidence="4 8" id="KW-1015">Disulfide bond</keyword>
<dbReference type="SUPFAM" id="SSF52833">
    <property type="entry name" value="Thioredoxin-like"/>
    <property type="match status" value="1"/>
</dbReference>
<proteinExistence type="inferred from homology"/>
<evidence type="ECO:0000313" key="10">
    <source>
        <dbReference type="EMBL" id="QNR22665.1"/>
    </source>
</evidence>
<protein>
    <recommendedName>
        <fullName evidence="6">Thioredoxin</fullName>
    </recommendedName>
</protein>
<keyword evidence="11" id="KW-1185">Reference proteome</keyword>
<keyword evidence="5 8" id="KW-0676">Redox-active center</keyword>
<feature type="disulfide bond" description="Redox-active" evidence="8">
    <location>
        <begin position="23"/>
        <end position="26"/>
    </location>
</feature>
<sequence length="99" mass="11182">MASFKELIQSDKPVLIDFHADWCQPCKVLGPIVKQVKEQMGDRVSVLKIDVDRNPELAAKLAIQGVPTLMIYRQGELKWRQSGVLSKEAIIQQLNYFGA</sequence>
<dbReference type="CDD" id="cd02947">
    <property type="entry name" value="TRX_family"/>
    <property type="match status" value="1"/>
</dbReference>
<evidence type="ECO:0000256" key="4">
    <source>
        <dbReference type="ARBA" id="ARBA00023157"/>
    </source>
</evidence>
<gene>
    <name evidence="10" type="primary">trxA</name>
    <name evidence="10" type="ORF">H4K34_09740</name>
</gene>
<dbReference type="PROSITE" id="PS51352">
    <property type="entry name" value="THIOREDOXIN_2"/>
    <property type="match status" value="1"/>
</dbReference>
<dbReference type="InterPro" id="IPR036249">
    <property type="entry name" value="Thioredoxin-like_sf"/>
</dbReference>
<dbReference type="PIRSF" id="PIRSF000077">
    <property type="entry name" value="Thioredoxin"/>
    <property type="match status" value="1"/>
</dbReference>
<evidence type="ECO:0000313" key="11">
    <source>
        <dbReference type="Proteomes" id="UP000516305"/>
    </source>
</evidence>
<dbReference type="InterPro" id="IPR005746">
    <property type="entry name" value="Thioredoxin"/>
</dbReference>
<feature type="domain" description="Thioredoxin" evidence="9">
    <location>
        <begin position="1"/>
        <end position="99"/>
    </location>
</feature>
<dbReference type="InterPro" id="IPR013766">
    <property type="entry name" value="Thioredoxin_domain"/>
</dbReference>
<evidence type="ECO:0000256" key="7">
    <source>
        <dbReference type="PIRSR" id="PIRSR000077-1"/>
    </source>
</evidence>
<name>A0A7H0VAB7_9FLAO</name>
<dbReference type="EMBL" id="CP060139">
    <property type="protein sequence ID" value="QNR22665.1"/>
    <property type="molecule type" value="Genomic_DNA"/>
</dbReference>
<dbReference type="GO" id="GO:0015035">
    <property type="term" value="F:protein-disulfide reductase activity"/>
    <property type="evidence" value="ECO:0007669"/>
    <property type="project" value="UniProtKB-UniRule"/>
</dbReference>
<feature type="site" description="Deprotonates C-terminal active site Cys" evidence="7">
    <location>
        <position position="17"/>
    </location>
</feature>
<evidence type="ECO:0000256" key="2">
    <source>
        <dbReference type="ARBA" id="ARBA00022448"/>
    </source>
</evidence>
<keyword evidence="2" id="KW-0813">Transport</keyword>
<comment type="similarity">
    <text evidence="1">Belongs to the thioredoxin family.</text>
</comment>
<dbReference type="Gene3D" id="3.40.30.10">
    <property type="entry name" value="Glutaredoxin"/>
    <property type="match status" value="1"/>
</dbReference>
<dbReference type="FunFam" id="3.40.30.10:FF:000001">
    <property type="entry name" value="Thioredoxin"/>
    <property type="match status" value="1"/>
</dbReference>
<feature type="active site" description="Nucleophile" evidence="7">
    <location>
        <position position="23"/>
    </location>
</feature>
<evidence type="ECO:0000256" key="3">
    <source>
        <dbReference type="ARBA" id="ARBA00022982"/>
    </source>
</evidence>